<evidence type="ECO:0000313" key="2">
    <source>
        <dbReference type="EMBL" id="MFC4109310.1"/>
    </source>
</evidence>
<feature type="transmembrane region" description="Helical" evidence="1">
    <location>
        <begin position="43"/>
        <end position="61"/>
    </location>
</feature>
<keyword evidence="3" id="KW-1185">Reference proteome</keyword>
<evidence type="ECO:0008006" key="4">
    <source>
        <dbReference type="Google" id="ProtNLM"/>
    </source>
</evidence>
<accession>A0ABV8KTX6</accession>
<keyword evidence="1" id="KW-1133">Transmembrane helix</keyword>
<proteinExistence type="predicted"/>
<gene>
    <name evidence="2" type="ORF">ACFOX0_25690</name>
</gene>
<protein>
    <recommendedName>
        <fullName evidence="4">GAF domain-containing protein</fullName>
    </recommendedName>
</protein>
<comment type="caution">
    <text evidence="2">The sequence shown here is derived from an EMBL/GenBank/DDBJ whole genome shotgun (WGS) entry which is preliminary data.</text>
</comment>
<keyword evidence="1" id="KW-0812">Transmembrane</keyword>
<evidence type="ECO:0000313" key="3">
    <source>
        <dbReference type="Proteomes" id="UP001595868"/>
    </source>
</evidence>
<dbReference type="EMBL" id="JBHSBN010000023">
    <property type="protein sequence ID" value="MFC4109310.1"/>
    <property type="molecule type" value="Genomic_DNA"/>
</dbReference>
<organism evidence="2 3">
    <name type="scientific">Micromonospora zhanjiangensis</name>
    <dbReference type="NCBI Taxonomy" id="1522057"/>
    <lineage>
        <taxon>Bacteria</taxon>
        <taxon>Bacillati</taxon>
        <taxon>Actinomycetota</taxon>
        <taxon>Actinomycetes</taxon>
        <taxon>Micromonosporales</taxon>
        <taxon>Micromonosporaceae</taxon>
        <taxon>Micromonospora</taxon>
    </lineage>
</organism>
<keyword evidence="1" id="KW-0472">Membrane</keyword>
<evidence type="ECO:0000256" key="1">
    <source>
        <dbReference type="SAM" id="Phobius"/>
    </source>
</evidence>
<dbReference type="Proteomes" id="UP001595868">
    <property type="component" value="Unassembled WGS sequence"/>
</dbReference>
<name>A0ABV8KTX6_9ACTN</name>
<sequence length="255" mass="28824">MRPPTAKLLDRLIVLAATLILTARQYSLPNEQLWIGLVGGRSYILLILLTIIAIFGAFTPFQDLATRRLIDRRSAIRQQVLVHYGQMLKVSQRIRPPLDLADLGLHVWRIRRSFRHPLKGHLKRVATYRLGSAPTTRAFAPPKGVGVVGLCWERNEEVHVDVAAIASACPTEAEYEAFRAREGDAAVMRFPWKEFQRLKHRGAVFASPIRNGHGKFIGCVSVDASHGFTTLDTRAFWREINQVCVLIGHDRFRSL</sequence>
<dbReference type="RefSeq" id="WP_377550540.1">
    <property type="nucleotide sequence ID" value="NZ_JBHSBN010000023.1"/>
</dbReference>
<reference evidence="3" key="1">
    <citation type="journal article" date="2019" name="Int. J. Syst. Evol. Microbiol.">
        <title>The Global Catalogue of Microorganisms (GCM) 10K type strain sequencing project: providing services to taxonomists for standard genome sequencing and annotation.</title>
        <authorList>
            <consortium name="The Broad Institute Genomics Platform"/>
            <consortium name="The Broad Institute Genome Sequencing Center for Infectious Disease"/>
            <person name="Wu L."/>
            <person name="Ma J."/>
        </authorList>
    </citation>
    <scope>NUCLEOTIDE SEQUENCE [LARGE SCALE GENOMIC DNA]</scope>
    <source>
        <strain evidence="3">2902at01</strain>
    </source>
</reference>